<feature type="active site" description="Glycyl thioester intermediate" evidence="7">
    <location>
        <position position="1126"/>
    </location>
</feature>
<dbReference type="GO" id="GO:0061630">
    <property type="term" value="F:ubiquitin protein ligase activity"/>
    <property type="evidence" value="ECO:0007669"/>
    <property type="project" value="UniProtKB-EC"/>
</dbReference>
<dbReference type="Gene3D" id="2.20.70.10">
    <property type="match status" value="2"/>
</dbReference>
<dbReference type="SUPFAM" id="SSF51045">
    <property type="entry name" value="WW domain"/>
    <property type="match status" value="2"/>
</dbReference>
<dbReference type="STRING" id="418985.A0A1V9XT08"/>
<keyword evidence="6 7" id="KW-0833">Ubl conjugation pathway</keyword>
<dbReference type="FunFam" id="3.90.1750.10:FF:000079">
    <property type="entry name" value="E3 ubiquitin-protein ligase"/>
    <property type="match status" value="1"/>
</dbReference>
<dbReference type="FunFam" id="3.30.2410.10:FF:000002">
    <property type="entry name" value="E3 ubiquitin-protein ligase HECW2"/>
    <property type="match status" value="1"/>
</dbReference>
<organism evidence="11 12">
    <name type="scientific">Tropilaelaps mercedesae</name>
    <dbReference type="NCBI Taxonomy" id="418985"/>
    <lineage>
        <taxon>Eukaryota</taxon>
        <taxon>Metazoa</taxon>
        <taxon>Ecdysozoa</taxon>
        <taxon>Arthropoda</taxon>
        <taxon>Chelicerata</taxon>
        <taxon>Arachnida</taxon>
        <taxon>Acari</taxon>
        <taxon>Parasitiformes</taxon>
        <taxon>Mesostigmata</taxon>
        <taxon>Gamasina</taxon>
        <taxon>Dermanyssoidea</taxon>
        <taxon>Laelapidae</taxon>
        <taxon>Tropilaelaps</taxon>
    </lineage>
</organism>
<evidence type="ECO:0000256" key="6">
    <source>
        <dbReference type="ARBA" id="ARBA00022786"/>
    </source>
</evidence>
<dbReference type="Pfam" id="PF18436">
    <property type="entry name" value="HECW1_helix"/>
    <property type="match status" value="1"/>
</dbReference>
<dbReference type="InterPro" id="IPR036020">
    <property type="entry name" value="WW_dom_sf"/>
</dbReference>
<dbReference type="InterPro" id="IPR050409">
    <property type="entry name" value="E3_ubiq-protein_ligase"/>
</dbReference>
<feature type="region of interest" description="Disordered" evidence="8">
    <location>
        <begin position="355"/>
        <end position="402"/>
    </location>
</feature>
<dbReference type="Gene3D" id="3.30.2410.10">
    <property type="entry name" value="Hect, E3 ligase catalytic domain"/>
    <property type="match status" value="1"/>
</dbReference>
<evidence type="ECO:0000256" key="1">
    <source>
        <dbReference type="ARBA" id="ARBA00000885"/>
    </source>
</evidence>
<feature type="region of interest" description="Disordered" evidence="8">
    <location>
        <begin position="294"/>
        <end position="340"/>
    </location>
</feature>
<dbReference type="FunCoup" id="A0A1V9XT08">
    <property type="interactions" value="282"/>
</dbReference>
<dbReference type="SMART" id="SM00456">
    <property type="entry name" value="WW"/>
    <property type="match status" value="2"/>
</dbReference>
<comment type="catalytic activity">
    <reaction evidence="1">
        <text>S-ubiquitinyl-[E2 ubiquitin-conjugating enzyme]-L-cysteine + [acceptor protein]-L-lysine = [E2 ubiquitin-conjugating enzyme]-L-cysteine + N(6)-ubiquitinyl-[acceptor protein]-L-lysine.</text>
        <dbReference type="EC" id="2.3.2.26"/>
    </reaction>
</comment>
<dbReference type="PANTHER" id="PTHR11254:SF320">
    <property type="entry name" value="HECT-TYPE E3 UBIQUITIN TRANSFERASE"/>
    <property type="match status" value="1"/>
</dbReference>
<dbReference type="InParanoid" id="A0A1V9XT08"/>
<evidence type="ECO:0000256" key="3">
    <source>
        <dbReference type="ARBA" id="ARBA00012485"/>
    </source>
</evidence>
<evidence type="ECO:0000256" key="4">
    <source>
        <dbReference type="ARBA" id="ARBA00022679"/>
    </source>
</evidence>
<feature type="compositionally biased region" description="Pro residues" evidence="8">
    <location>
        <begin position="361"/>
        <end position="370"/>
    </location>
</feature>
<name>A0A1V9XT08_9ACAR</name>
<dbReference type="GO" id="GO:0009966">
    <property type="term" value="P:regulation of signal transduction"/>
    <property type="evidence" value="ECO:0007669"/>
    <property type="project" value="UniProtKB-ARBA"/>
</dbReference>
<comment type="caution">
    <text evidence="11">The sequence shown here is derived from an EMBL/GenBank/DDBJ whole genome shotgun (WGS) entry which is preliminary data.</text>
</comment>
<keyword evidence="12" id="KW-1185">Reference proteome</keyword>
<sequence>MESHEERSLDSSSSSSGCSQITMTDEPSLSEDGDSDSSDDDSEEHNHDGAPGRRNCAAPRNSPCQSVSGGQDVDASSRQSPSSLHESIPHGGTVSSSTTGGSGETAPSCPLRTESLRRSDAGSTDANSTNNNPGTRRLTQLSAEGRDSQAILSGVGLGGDRPPSVHSLSGPHSSDDQREDRVDGRARDGSGRHTITRLPSIPERTIRYQRVDVDDPLPSNWEARIDSHGRIFYIDHVNRTTTWTRPTAAAIGSTAAAGQGGLTTPSSPSPLSAEQLQRQQLDRRYQSIRRTMSISRQYGHPLRESSQQQAPRDPISHQQPSGHHPSPQRSHSHTHNPRLASILPQPNLTIQNGIINLQTNPAPPPPPPPGVMLSPGRSSPPPPAPPLMPLAATTTANSSSPDSCLLDSGFVGSPLGELPAQPPAAAGITVAAPAAPALIGGHVPSGASKYLKLPAVQFLTRSDFFNVLHMNEEALAQYNRSSSLKHMIGKIRRDASNFEKYQHNRDLVALLNRFADRDKELPHAWETKLDRSGKQFFIDHTTRTTTFIDPRLPLDVPYVNPNKFVVPLAARRAARNNGQTAQAGAQLPQAMGGGAGAATSSQSNAGPAGPAAQGPLGPDGRTTASVNDEGDGAGCSRPRPSTSPQPQPVPPPRPPQTSSSSAGSFIPPAPLAPTAYNDKVVAFLRQANIMDILRERQPSVRDNSQLRDMVNQIRQEGVTALARLSHDVDLTILLSLFEQEIMSYVPAALAQTAQNSPHSSPAMQRSNVRAPAPYKRDFEAKLRSFYRKLESKSYGQGPSKLKLNIRRDHVLEDAFNKIMAASKKDLQKSRLYIGFAGEEGLDYGGPSREFFFLLSRELFNPYYGLFEYSANDTYTVQVSPMSAFVDNQHEWFRFSGRVLGLALVHQFLLDAFFTRPFYKALLRLPCSLSDLEYLDEDFHRSLQWLRDNDISDLGLELTFSVTEEVAGKTLEKELKPGGRNLQVTERNKKEYIDKMVKWRLERGVSEQTENLVKGFYEVIDPRLVSVFDARELELVIAGTMEIDIHDWRKHTEYRSGYHDSYPVIQWFWMAIERFDNERRLRLLQFVTGTSSIPYEGFAALRGSNGPRKFCIEKWGKPTSLPRAHTCFNRLDLPPYTSFDMLYEKLLLAVEESSTFGIE</sequence>
<dbReference type="PROSITE" id="PS50237">
    <property type="entry name" value="HECT"/>
    <property type="match status" value="1"/>
</dbReference>
<dbReference type="FunFam" id="3.90.1750.10:FF:000036">
    <property type="entry name" value="E3 ubiquitin-protein ligase HECW2"/>
    <property type="match status" value="1"/>
</dbReference>
<keyword evidence="4" id="KW-0808">Transferase</keyword>
<dbReference type="CDD" id="cd00078">
    <property type="entry name" value="HECTc"/>
    <property type="match status" value="1"/>
</dbReference>
<evidence type="ECO:0000256" key="2">
    <source>
        <dbReference type="ARBA" id="ARBA00004906"/>
    </source>
</evidence>
<dbReference type="Gene3D" id="3.30.2160.10">
    <property type="entry name" value="Hect, E3 ligase catalytic domain"/>
    <property type="match status" value="1"/>
</dbReference>
<dbReference type="SUPFAM" id="SSF56204">
    <property type="entry name" value="Hect, E3 ligase catalytic domain"/>
    <property type="match status" value="1"/>
</dbReference>
<feature type="region of interest" description="Disordered" evidence="8">
    <location>
        <begin position="255"/>
        <end position="281"/>
    </location>
</feature>
<dbReference type="InterPro" id="IPR035983">
    <property type="entry name" value="Hect_E3_ubiquitin_ligase"/>
</dbReference>
<feature type="compositionally biased region" description="Pro residues" evidence="8">
    <location>
        <begin position="378"/>
        <end position="388"/>
    </location>
</feature>
<dbReference type="InterPro" id="IPR001202">
    <property type="entry name" value="WW_dom"/>
</dbReference>
<feature type="domain" description="HECT" evidence="10">
    <location>
        <begin position="822"/>
        <end position="1158"/>
    </location>
</feature>
<feature type="compositionally biased region" description="Polar residues" evidence="8">
    <location>
        <begin position="62"/>
        <end position="85"/>
    </location>
</feature>
<dbReference type="Gene3D" id="3.90.1750.10">
    <property type="entry name" value="Hect, E3 ligase catalytic domains"/>
    <property type="match status" value="1"/>
</dbReference>
<feature type="compositionally biased region" description="Acidic residues" evidence="8">
    <location>
        <begin position="28"/>
        <end position="43"/>
    </location>
</feature>
<evidence type="ECO:0000256" key="7">
    <source>
        <dbReference type="PROSITE-ProRule" id="PRU00104"/>
    </source>
</evidence>
<evidence type="ECO:0000313" key="11">
    <source>
        <dbReference type="EMBL" id="OQR76630.1"/>
    </source>
</evidence>
<feature type="region of interest" description="Disordered" evidence="8">
    <location>
        <begin position="1"/>
        <end position="196"/>
    </location>
</feature>
<evidence type="ECO:0000259" key="10">
    <source>
        <dbReference type="PROSITE" id="PS50237"/>
    </source>
</evidence>
<dbReference type="CDD" id="cd00201">
    <property type="entry name" value="WW"/>
    <property type="match status" value="2"/>
</dbReference>
<dbReference type="PROSITE" id="PS01159">
    <property type="entry name" value="WW_DOMAIN_1"/>
    <property type="match status" value="2"/>
</dbReference>
<dbReference type="Pfam" id="PF00632">
    <property type="entry name" value="HECT"/>
    <property type="match status" value="1"/>
</dbReference>
<dbReference type="UniPathway" id="UPA00143"/>
<dbReference type="InterPro" id="IPR000569">
    <property type="entry name" value="HECT_dom"/>
</dbReference>
<dbReference type="PROSITE" id="PS50020">
    <property type="entry name" value="WW_DOMAIN_2"/>
    <property type="match status" value="2"/>
</dbReference>
<evidence type="ECO:0000313" key="12">
    <source>
        <dbReference type="Proteomes" id="UP000192247"/>
    </source>
</evidence>
<feature type="compositionally biased region" description="Pro residues" evidence="8">
    <location>
        <begin position="641"/>
        <end position="655"/>
    </location>
</feature>
<dbReference type="FunFam" id="3.30.2160.10:FF:000001">
    <property type="entry name" value="E3 ubiquitin-protein ligase NEDD4-like"/>
    <property type="match status" value="1"/>
</dbReference>
<feature type="compositionally biased region" description="Low complexity" evidence="8">
    <location>
        <begin position="255"/>
        <end position="279"/>
    </location>
</feature>
<dbReference type="GO" id="GO:0048814">
    <property type="term" value="P:regulation of dendrite morphogenesis"/>
    <property type="evidence" value="ECO:0007669"/>
    <property type="project" value="TreeGrafter"/>
</dbReference>
<dbReference type="SMART" id="SM00119">
    <property type="entry name" value="HECTc"/>
    <property type="match status" value="1"/>
</dbReference>
<feature type="compositionally biased region" description="Polar residues" evidence="8">
    <location>
        <begin position="304"/>
        <end position="321"/>
    </location>
</feature>
<evidence type="ECO:0000256" key="8">
    <source>
        <dbReference type="SAM" id="MobiDB-lite"/>
    </source>
</evidence>
<dbReference type="GO" id="GO:0005737">
    <property type="term" value="C:cytoplasm"/>
    <property type="evidence" value="ECO:0007669"/>
    <property type="project" value="UniProtKB-ARBA"/>
</dbReference>
<evidence type="ECO:0000259" key="9">
    <source>
        <dbReference type="PROSITE" id="PS50020"/>
    </source>
</evidence>
<feature type="compositionally biased region" description="Low complexity" evidence="8">
    <location>
        <begin position="597"/>
        <end position="618"/>
    </location>
</feature>
<dbReference type="EMBL" id="MNPL01004598">
    <property type="protein sequence ID" value="OQR76630.1"/>
    <property type="molecule type" value="Genomic_DNA"/>
</dbReference>
<feature type="region of interest" description="Disordered" evidence="8">
    <location>
        <begin position="577"/>
        <end position="670"/>
    </location>
</feature>
<feature type="domain" description="WW" evidence="9">
    <location>
        <begin position="519"/>
        <end position="552"/>
    </location>
</feature>
<evidence type="ECO:0000256" key="5">
    <source>
        <dbReference type="ARBA" id="ARBA00022737"/>
    </source>
</evidence>
<feature type="compositionally biased region" description="Low complexity" evidence="8">
    <location>
        <begin position="10"/>
        <end position="19"/>
    </location>
</feature>
<dbReference type="InterPro" id="IPR040524">
    <property type="entry name" value="HECW1_helix"/>
</dbReference>
<keyword evidence="5" id="KW-0677">Repeat</keyword>
<protein>
    <recommendedName>
        <fullName evidence="3">HECT-type E3 ubiquitin transferase</fullName>
        <ecNumber evidence="3">2.3.2.26</ecNumber>
    </recommendedName>
</protein>
<dbReference type="GO" id="GO:0006511">
    <property type="term" value="P:ubiquitin-dependent protein catabolic process"/>
    <property type="evidence" value="ECO:0007669"/>
    <property type="project" value="TreeGrafter"/>
</dbReference>
<dbReference type="AlphaFoldDB" id="A0A1V9XT08"/>
<feature type="compositionally biased region" description="Basic and acidic residues" evidence="8">
    <location>
        <begin position="173"/>
        <end position="191"/>
    </location>
</feature>
<dbReference type="EC" id="2.3.2.26" evidence="3"/>
<dbReference type="Pfam" id="PF00397">
    <property type="entry name" value="WW"/>
    <property type="match status" value="1"/>
</dbReference>
<proteinExistence type="predicted"/>
<dbReference type="Proteomes" id="UP000192247">
    <property type="component" value="Unassembled WGS sequence"/>
</dbReference>
<gene>
    <name evidence="11" type="ORF">BIW11_07660</name>
</gene>
<reference evidence="11 12" key="1">
    <citation type="journal article" date="2017" name="Gigascience">
        <title>Draft genome of the honey bee ectoparasitic mite, Tropilaelaps mercedesae, is shaped by the parasitic life history.</title>
        <authorList>
            <person name="Dong X."/>
            <person name="Armstrong S.D."/>
            <person name="Xia D."/>
            <person name="Makepeace B.L."/>
            <person name="Darby A.C."/>
            <person name="Kadowaki T."/>
        </authorList>
    </citation>
    <scope>NUCLEOTIDE SEQUENCE [LARGE SCALE GENOMIC DNA]</scope>
    <source>
        <strain evidence="11">Wuxi-XJTLU</strain>
    </source>
</reference>
<dbReference type="PANTHER" id="PTHR11254">
    <property type="entry name" value="HECT DOMAIN UBIQUITIN-PROTEIN LIGASE"/>
    <property type="match status" value="1"/>
</dbReference>
<feature type="compositionally biased region" description="Low complexity" evidence="8">
    <location>
        <begin position="581"/>
        <end position="590"/>
    </location>
</feature>
<comment type="pathway">
    <text evidence="2">Protein modification; protein ubiquitination.</text>
</comment>
<accession>A0A1V9XT08</accession>
<dbReference type="OrthoDB" id="5987976at2759"/>
<feature type="compositionally biased region" description="Polar residues" evidence="8">
    <location>
        <begin position="121"/>
        <end position="142"/>
    </location>
</feature>
<feature type="domain" description="WW" evidence="9">
    <location>
        <begin position="215"/>
        <end position="248"/>
    </location>
</feature>
<dbReference type="GO" id="GO:0016567">
    <property type="term" value="P:protein ubiquitination"/>
    <property type="evidence" value="ECO:0007669"/>
    <property type="project" value="UniProtKB-UniPathway"/>
</dbReference>